<dbReference type="Gene3D" id="3.40.50.300">
    <property type="entry name" value="P-loop containing nucleotide triphosphate hydrolases"/>
    <property type="match status" value="1"/>
</dbReference>
<dbReference type="CDD" id="cd03216">
    <property type="entry name" value="ABC_Carb_Monos_I"/>
    <property type="match status" value="1"/>
</dbReference>
<proteinExistence type="predicted"/>
<name>X0VTS6_9ZZZZ</name>
<dbReference type="PANTHER" id="PTHR43790:SF9">
    <property type="entry name" value="GALACTOFURANOSE TRANSPORTER ATP-BINDING PROTEIN YTFR"/>
    <property type="match status" value="1"/>
</dbReference>
<dbReference type="InterPro" id="IPR050107">
    <property type="entry name" value="ABC_carbohydrate_import_ATPase"/>
</dbReference>
<keyword evidence="3" id="KW-0547">Nucleotide-binding</keyword>
<dbReference type="PROSITE" id="PS50893">
    <property type="entry name" value="ABC_TRANSPORTER_2"/>
    <property type="match status" value="1"/>
</dbReference>
<comment type="caution">
    <text evidence="6">The sequence shown here is derived from an EMBL/GenBank/DDBJ whole genome shotgun (WGS) entry which is preliminary data.</text>
</comment>
<sequence>MAGKEKNDIVLELRGITKDFPGVRALDNFSCDIRRGEVHALVGENGAGKSTLLHIVGGVIPPTSGHIILNGEDVRFRSAHDAHLRGIRVVYQELSVVPNLSVAENIFANIQPVNSFGLVRRKVLNKRAGELIALFEEDIDLETLVEELSIGKRQVVEILKALTLDPRVILLDEPTSSLSGAETGALFRT</sequence>
<dbReference type="Pfam" id="PF00005">
    <property type="entry name" value="ABC_tran"/>
    <property type="match status" value="1"/>
</dbReference>
<accession>X0VTS6</accession>
<dbReference type="EMBL" id="BARS01022781">
    <property type="protein sequence ID" value="GAG03941.1"/>
    <property type="molecule type" value="Genomic_DNA"/>
</dbReference>
<keyword evidence="1" id="KW-0813">Transport</keyword>
<evidence type="ECO:0000313" key="6">
    <source>
        <dbReference type="EMBL" id="GAG03941.1"/>
    </source>
</evidence>
<feature type="non-terminal residue" evidence="6">
    <location>
        <position position="189"/>
    </location>
</feature>
<dbReference type="InterPro" id="IPR003439">
    <property type="entry name" value="ABC_transporter-like_ATP-bd"/>
</dbReference>
<evidence type="ECO:0000256" key="4">
    <source>
        <dbReference type="ARBA" id="ARBA00022840"/>
    </source>
</evidence>
<dbReference type="InterPro" id="IPR027417">
    <property type="entry name" value="P-loop_NTPase"/>
</dbReference>
<evidence type="ECO:0000256" key="3">
    <source>
        <dbReference type="ARBA" id="ARBA00022741"/>
    </source>
</evidence>
<dbReference type="PANTHER" id="PTHR43790">
    <property type="entry name" value="CARBOHYDRATE TRANSPORT ATP-BINDING PROTEIN MG119-RELATED"/>
    <property type="match status" value="1"/>
</dbReference>
<evidence type="ECO:0000256" key="1">
    <source>
        <dbReference type="ARBA" id="ARBA00022448"/>
    </source>
</evidence>
<evidence type="ECO:0000256" key="2">
    <source>
        <dbReference type="ARBA" id="ARBA00022737"/>
    </source>
</evidence>
<dbReference type="AlphaFoldDB" id="X0VTS6"/>
<feature type="domain" description="ABC transporter" evidence="5">
    <location>
        <begin position="11"/>
        <end position="189"/>
    </location>
</feature>
<evidence type="ECO:0000259" key="5">
    <source>
        <dbReference type="PROSITE" id="PS50893"/>
    </source>
</evidence>
<dbReference type="GO" id="GO:0005524">
    <property type="term" value="F:ATP binding"/>
    <property type="evidence" value="ECO:0007669"/>
    <property type="project" value="UniProtKB-KW"/>
</dbReference>
<reference evidence="6" key="1">
    <citation type="journal article" date="2014" name="Front. Microbiol.">
        <title>High frequency of phylogenetically diverse reductive dehalogenase-homologous genes in deep subseafloor sedimentary metagenomes.</title>
        <authorList>
            <person name="Kawai M."/>
            <person name="Futagami T."/>
            <person name="Toyoda A."/>
            <person name="Takaki Y."/>
            <person name="Nishi S."/>
            <person name="Hori S."/>
            <person name="Arai W."/>
            <person name="Tsubouchi T."/>
            <person name="Morono Y."/>
            <person name="Uchiyama I."/>
            <person name="Ito T."/>
            <person name="Fujiyama A."/>
            <person name="Inagaki F."/>
            <person name="Takami H."/>
        </authorList>
    </citation>
    <scope>NUCLEOTIDE SEQUENCE</scope>
    <source>
        <strain evidence="6">Expedition CK06-06</strain>
    </source>
</reference>
<protein>
    <recommendedName>
        <fullName evidence="5">ABC transporter domain-containing protein</fullName>
    </recommendedName>
</protein>
<keyword evidence="2" id="KW-0677">Repeat</keyword>
<gene>
    <name evidence="6" type="ORF">S01H1_36370</name>
</gene>
<organism evidence="6">
    <name type="scientific">marine sediment metagenome</name>
    <dbReference type="NCBI Taxonomy" id="412755"/>
    <lineage>
        <taxon>unclassified sequences</taxon>
        <taxon>metagenomes</taxon>
        <taxon>ecological metagenomes</taxon>
    </lineage>
</organism>
<keyword evidence="4" id="KW-0067">ATP-binding</keyword>
<dbReference type="SUPFAM" id="SSF52540">
    <property type="entry name" value="P-loop containing nucleoside triphosphate hydrolases"/>
    <property type="match status" value="1"/>
</dbReference>
<dbReference type="GO" id="GO:0016887">
    <property type="term" value="F:ATP hydrolysis activity"/>
    <property type="evidence" value="ECO:0007669"/>
    <property type="project" value="InterPro"/>
</dbReference>